<name>A0A0M2V0R3_9GAMM</name>
<proteinExistence type="predicted"/>
<feature type="compositionally biased region" description="Basic and acidic residues" evidence="1">
    <location>
        <begin position="70"/>
        <end position="82"/>
    </location>
</feature>
<gene>
    <name evidence="3" type="ORF">WG68_15470</name>
</gene>
<dbReference type="EMBL" id="LAHO01000016">
    <property type="protein sequence ID" value="KKO44452.1"/>
    <property type="molecule type" value="Genomic_DNA"/>
</dbReference>
<protein>
    <submittedName>
        <fullName evidence="3">Uncharacterized protein</fullName>
    </submittedName>
</protein>
<comment type="caution">
    <text evidence="3">The sequence shown here is derived from an EMBL/GenBank/DDBJ whole genome shotgun (WGS) entry which is preliminary data.</text>
</comment>
<evidence type="ECO:0000256" key="2">
    <source>
        <dbReference type="SAM" id="SignalP"/>
    </source>
</evidence>
<dbReference type="Proteomes" id="UP000034228">
    <property type="component" value="Unassembled WGS sequence"/>
</dbReference>
<sequence>MIKVFKALVITSGLTLALAASNVNNHTFGSEQLILDDLYACQWWPTCRDPDQQKPVPSDSSAPKPTGDTDTTKDKKDETQLA</sequence>
<keyword evidence="2" id="KW-0732">Signal</keyword>
<dbReference type="STRING" id="336831.WG68_15470"/>
<accession>A0A0M2V0R3</accession>
<keyword evidence="4" id="KW-1185">Reference proteome</keyword>
<evidence type="ECO:0000256" key="1">
    <source>
        <dbReference type="SAM" id="MobiDB-lite"/>
    </source>
</evidence>
<dbReference type="OrthoDB" id="5772984at2"/>
<dbReference type="RefSeq" id="WP_046558630.1">
    <property type="nucleotide sequence ID" value="NZ_LAHO01000016.1"/>
</dbReference>
<feature type="region of interest" description="Disordered" evidence="1">
    <location>
        <begin position="48"/>
        <end position="82"/>
    </location>
</feature>
<organism evidence="3 4">
    <name type="scientific">Arsukibacterium ikkense</name>
    <dbReference type="NCBI Taxonomy" id="336831"/>
    <lineage>
        <taxon>Bacteria</taxon>
        <taxon>Pseudomonadati</taxon>
        <taxon>Pseudomonadota</taxon>
        <taxon>Gammaproteobacteria</taxon>
        <taxon>Chromatiales</taxon>
        <taxon>Chromatiaceae</taxon>
        <taxon>Arsukibacterium</taxon>
    </lineage>
</organism>
<evidence type="ECO:0000313" key="3">
    <source>
        <dbReference type="EMBL" id="KKO44452.1"/>
    </source>
</evidence>
<dbReference type="AlphaFoldDB" id="A0A0M2V0R3"/>
<feature type="signal peptide" evidence="2">
    <location>
        <begin position="1"/>
        <end position="19"/>
    </location>
</feature>
<evidence type="ECO:0000313" key="4">
    <source>
        <dbReference type="Proteomes" id="UP000034228"/>
    </source>
</evidence>
<feature type="chain" id="PRO_5005644227" evidence="2">
    <location>
        <begin position="20"/>
        <end position="82"/>
    </location>
</feature>
<reference evidence="3 4" key="1">
    <citation type="submission" date="2015-03" db="EMBL/GenBank/DDBJ databases">
        <title>Draft genome sequences of two protease-producing strains of Arsukibacterium isolated from two cold and alkaline environments.</title>
        <authorList>
            <person name="Lylloff J.E."/>
            <person name="Skov L.B."/>
            <person name="Jepsen M."/>
            <person name="Hallin P.F."/>
            <person name="Sorensen S.J."/>
            <person name="Stougaard P."/>
            <person name="Glaring M.A."/>
        </authorList>
    </citation>
    <scope>NUCLEOTIDE SEQUENCE [LARGE SCALE GENOMIC DNA]</scope>
    <source>
        <strain evidence="3 4">GCM72</strain>
    </source>
</reference>